<feature type="transmembrane region" description="Helical" evidence="2">
    <location>
        <begin position="496"/>
        <end position="519"/>
    </location>
</feature>
<dbReference type="OrthoDB" id="4074350at2759"/>
<reference evidence="5" key="3">
    <citation type="journal article" date="2021" name="Mol. Plant Pathol.">
        <title>A 20-kb lineage-specific genomic region tames virulence in pathogenic amphidiploid Verticillium longisporum.</title>
        <authorList>
            <person name="Harting R."/>
            <person name="Starke J."/>
            <person name="Kusch H."/>
            <person name="Poggeler S."/>
            <person name="Maurus I."/>
            <person name="Schluter R."/>
            <person name="Landesfeind M."/>
            <person name="Bulla I."/>
            <person name="Nowrousian M."/>
            <person name="de Jonge R."/>
            <person name="Stahlhut G."/>
            <person name="Hoff K.J."/>
            <person name="Asshauer K.P."/>
            <person name="Thurmer A."/>
            <person name="Stanke M."/>
            <person name="Daniel R."/>
            <person name="Morgenstern B."/>
            <person name="Thomma B.P.H.J."/>
            <person name="Kronstad J.W."/>
            <person name="Braus-Stromeyer S.A."/>
            <person name="Braus G.H."/>
        </authorList>
    </citation>
    <scope>NUCLEOTIDE SEQUENCE</scope>
    <source>
        <strain evidence="5">Vl32</strain>
    </source>
</reference>
<reference evidence="4" key="2">
    <citation type="submission" date="2015-05" db="EMBL/GenBank/DDBJ databases">
        <authorList>
            <person name="Wang D.B."/>
            <person name="Wang M."/>
        </authorList>
    </citation>
    <scope>NUCLEOTIDE SEQUENCE [LARGE SCALE GENOMIC DNA]</scope>
    <source>
        <strain evidence="4">VL2</strain>
    </source>
</reference>
<dbReference type="Pfam" id="PF00026">
    <property type="entry name" value="Asp"/>
    <property type="match status" value="1"/>
</dbReference>
<keyword evidence="2" id="KW-0472">Membrane</keyword>
<dbReference type="Proteomes" id="UP000045706">
    <property type="component" value="Unassembled WGS sequence"/>
</dbReference>
<evidence type="ECO:0000313" key="6">
    <source>
        <dbReference type="Proteomes" id="UP000045706"/>
    </source>
</evidence>
<feature type="compositionally biased region" description="Polar residues" evidence="1">
    <location>
        <begin position="471"/>
        <end position="484"/>
    </location>
</feature>
<evidence type="ECO:0000256" key="1">
    <source>
        <dbReference type="SAM" id="MobiDB-lite"/>
    </source>
</evidence>
<proteinExistence type="predicted"/>
<dbReference type="Gene3D" id="2.40.70.10">
    <property type="entry name" value="Acid Proteases"/>
    <property type="match status" value="1"/>
</dbReference>
<gene>
    <name evidence="4" type="ORF">BN1723_012301</name>
    <name evidence="5" type="ORF">HYQ45_010984</name>
</gene>
<organism evidence="4 6">
    <name type="scientific">Verticillium longisporum</name>
    <name type="common">Verticillium dahliae var. longisporum</name>
    <dbReference type="NCBI Taxonomy" id="100787"/>
    <lineage>
        <taxon>Eukaryota</taxon>
        <taxon>Fungi</taxon>
        <taxon>Dikarya</taxon>
        <taxon>Ascomycota</taxon>
        <taxon>Pezizomycotina</taxon>
        <taxon>Sordariomycetes</taxon>
        <taxon>Hypocreomycetidae</taxon>
        <taxon>Glomerellales</taxon>
        <taxon>Plectosphaerellaceae</taxon>
        <taxon>Verticillium</taxon>
    </lineage>
</organism>
<dbReference type="SUPFAM" id="SSF50630">
    <property type="entry name" value="Acid proteases"/>
    <property type="match status" value="1"/>
</dbReference>
<dbReference type="EMBL" id="CVQI01011669">
    <property type="protein sequence ID" value="CRK21237.1"/>
    <property type="molecule type" value="Genomic_DNA"/>
</dbReference>
<dbReference type="Proteomes" id="UP000689129">
    <property type="component" value="Unassembled WGS sequence"/>
</dbReference>
<evidence type="ECO:0000259" key="3">
    <source>
        <dbReference type="PROSITE" id="PS51767"/>
    </source>
</evidence>
<keyword evidence="2" id="KW-1133">Transmembrane helix</keyword>
<feature type="region of interest" description="Disordered" evidence="1">
    <location>
        <begin position="466"/>
        <end position="490"/>
    </location>
</feature>
<evidence type="ECO:0000313" key="5">
    <source>
        <dbReference type="EMBL" id="KAG7130070.1"/>
    </source>
</evidence>
<dbReference type="AlphaFoldDB" id="A0A0G4LGQ2"/>
<keyword evidence="2" id="KW-0812">Transmembrane</keyword>
<dbReference type="EMBL" id="JAEMWZ010000237">
    <property type="protein sequence ID" value="KAG7130070.1"/>
    <property type="molecule type" value="Genomic_DNA"/>
</dbReference>
<feature type="non-terminal residue" evidence="4">
    <location>
        <position position="597"/>
    </location>
</feature>
<feature type="domain" description="Peptidase A1" evidence="3">
    <location>
        <begin position="59"/>
        <end position="418"/>
    </location>
</feature>
<dbReference type="PROSITE" id="PS51767">
    <property type="entry name" value="PEPTIDASE_A1"/>
    <property type="match status" value="1"/>
</dbReference>
<protein>
    <recommendedName>
        <fullName evidence="3">Peptidase A1 domain-containing protein</fullName>
    </recommendedName>
</protein>
<name>A0A0G4LGQ2_VERLO</name>
<reference evidence="6" key="1">
    <citation type="submission" date="2015-05" db="EMBL/GenBank/DDBJ databases">
        <authorList>
            <person name="Fogelqvist Johan"/>
        </authorList>
    </citation>
    <scope>NUCLEOTIDE SEQUENCE [LARGE SCALE GENOMIC DNA]</scope>
</reference>
<accession>A0A0G4LGQ2</accession>
<dbReference type="InterPro" id="IPR021109">
    <property type="entry name" value="Peptidase_aspartic_dom_sf"/>
</dbReference>
<feature type="region of interest" description="Disordered" evidence="1">
    <location>
        <begin position="548"/>
        <end position="597"/>
    </location>
</feature>
<sequence>MAVFKVKYFVYTSAVFYFFLFSDISQVNAQAPIRAQWSSRGYGADGPWPAVEVTVGSDSKLALFPGRPFQTYVISTDYCRLNTSEGCYASMAGTYNRAQSEMERTGSDMGIQFSPPHNESMLGMSVRGGDFVSWVDSADIGDARVADSSLVLIESQMMAYPGGQWYPMSAGCLGVGGPSAVNQSFTTDTYPINATLIPGRLWEKGDVPSNSFGLHIGSMQPRLGGSLWFGGYDQNRVIGDVLVTATSFHETPITLRDISIEVVQGASPFTFDTKQDNLLTANNDTMGSALPVYVDGCSPYLTLPKSTCDNIASHLPIIYDSDLGLYLWNTRDPYWPLVVSSASVLAFTFLASSNTETLVVRVPFSHLNLTLTAPFVNGDPKPYFPCFTGGDGLYTLGRAFLQDAFLGANWNQDKWFVAQAPGPKVQASPDVVAIQESDEVIESGSNDWAASWDGFWKVLTPDEVDVGPPSTGLNTETPSPSGNDTAGDGGGLSTGAMAGIGAAAGAVVLAFLAAGFLLWRKRKARAGSSKGQPPVDANLNGYHEYEVAKGPGGYRYGNPAELRDTSPPSAVRELDGDVQWPKHQGDDNNGPRTHELA</sequence>
<evidence type="ECO:0000256" key="2">
    <source>
        <dbReference type="SAM" id="Phobius"/>
    </source>
</evidence>
<dbReference type="InterPro" id="IPR033121">
    <property type="entry name" value="PEPTIDASE_A1"/>
</dbReference>
<evidence type="ECO:0000313" key="4">
    <source>
        <dbReference type="EMBL" id="CRK21237.1"/>
    </source>
</evidence>